<evidence type="ECO:0000313" key="1">
    <source>
        <dbReference type="EMBL" id="KAK5630841.1"/>
    </source>
</evidence>
<proteinExistence type="predicted"/>
<keyword evidence="2" id="KW-1185">Reference proteome</keyword>
<comment type="caution">
    <text evidence="1">The sequence shown here is derived from an EMBL/GenBank/DDBJ whole genome shotgun (WGS) entry which is preliminary data.</text>
</comment>
<organism evidence="1 2">
    <name type="scientific">Xylaria bambusicola</name>
    <dbReference type="NCBI Taxonomy" id="326684"/>
    <lineage>
        <taxon>Eukaryota</taxon>
        <taxon>Fungi</taxon>
        <taxon>Dikarya</taxon>
        <taxon>Ascomycota</taxon>
        <taxon>Pezizomycotina</taxon>
        <taxon>Sordariomycetes</taxon>
        <taxon>Xylariomycetidae</taxon>
        <taxon>Xylariales</taxon>
        <taxon>Xylariaceae</taxon>
        <taxon>Xylaria</taxon>
    </lineage>
</organism>
<protein>
    <submittedName>
        <fullName evidence="1">Uncharacterized protein</fullName>
    </submittedName>
</protein>
<sequence>MTSVQTQAAADWLAKLYPTRGNLGDCCVFVLDPNFDPNAKCDGLLVLPLCCALSRVMALSALHEAYIDRANILQATAAIQLPAYGFTGLDVVGGM</sequence>
<gene>
    <name evidence="1" type="ORF">RRF57_006556</name>
</gene>
<reference evidence="1 2" key="1">
    <citation type="submission" date="2023-10" db="EMBL/GenBank/DDBJ databases">
        <title>Draft genome sequence of Xylaria bambusicola isolate GMP-LS, the root and basal stem rot pathogen of sugarcane in Indonesia.</title>
        <authorList>
            <person name="Selvaraj P."/>
            <person name="Muralishankar V."/>
            <person name="Muruganantham S."/>
            <person name="Sp S."/>
            <person name="Haryani S."/>
            <person name="Lau K.J.X."/>
            <person name="Naqvi N.I."/>
        </authorList>
    </citation>
    <scope>NUCLEOTIDE SEQUENCE [LARGE SCALE GENOMIC DNA]</scope>
    <source>
        <strain evidence="1">GMP-LS</strain>
    </source>
</reference>
<dbReference type="EMBL" id="JAWHQM010000017">
    <property type="protein sequence ID" value="KAK5630841.1"/>
    <property type="molecule type" value="Genomic_DNA"/>
</dbReference>
<evidence type="ECO:0000313" key="2">
    <source>
        <dbReference type="Proteomes" id="UP001305414"/>
    </source>
</evidence>
<name>A0AAN7UQG3_9PEZI</name>
<dbReference type="AlphaFoldDB" id="A0AAN7UQG3"/>
<accession>A0AAN7UQG3</accession>
<dbReference type="Proteomes" id="UP001305414">
    <property type="component" value="Unassembled WGS sequence"/>
</dbReference>